<gene>
    <name evidence="3" type="ORF">D7D52_13860</name>
</gene>
<keyword evidence="4" id="KW-1185">Reference proteome</keyword>
<dbReference type="Gene3D" id="3.40.50.150">
    <property type="entry name" value="Vaccinia Virus protein VP39"/>
    <property type="match status" value="1"/>
</dbReference>
<dbReference type="Proteomes" id="UP000267164">
    <property type="component" value="Chromosome"/>
</dbReference>
<protein>
    <submittedName>
        <fullName evidence="3">Class I SAM-dependent methyltransferase</fullName>
    </submittedName>
</protein>
<dbReference type="KEGG" id="nyu:D7D52_13860"/>
<dbReference type="Pfam" id="PF04072">
    <property type="entry name" value="LCM"/>
    <property type="match status" value="1"/>
</dbReference>
<keyword evidence="1 3" id="KW-0489">Methyltransferase</keyword>
<name>A0A386ZB13_9NOCA</name>
<dbReference type="RefSeq" id="WP_120736685.1">
    <property type="nucleotide sequence ID" value="NZ_CP032568.1"/>
</dbReference>
<sequence length="269" mass="29320">MTEKTQAALSGVPETALWTLRNRAEEALRGDSPFADREAIRLYRALGGEDFERFGPPSQVHALRAMVIDEVVSGFLADHPAGPVVALGEGLQTTYWRLGQPAAAWFSVDLPEMVAAQQRLLPPAPAITRLACSVLDRSWLAEVPSGPAVITAEGLFMYLPPAEIPRLIADLARHFPGGVLVYDSIPYLFSALTVRGRIRLSPTYTAPPMPTSQSLRQARRLPALIPGVRSAEDLVPPPGRGRWASPFLRFASNTPIGRALRPSLTLLRF</sequence>
<dbReference type="InterPro" id="IPR029063">
    <property type="entry name" value="SAM-dependent_MTases_sf"/>
</dbReference>
<proteinExistence type="predicted"/>
<dbReference type="InterPro" id="IPR007213">
    <property type="entry name" value="Ppm1/Ppm2/Tcmp"/>
</dbReference>
<evidence type="ECO:0000313" key="4">
    <source>
        <dbReference type="Proteomes" id="UP000267164"/>
    </source>
</evidence>
<dbReference type="AlphaFoldDB" id="A0A386ZB13"/>
<organism evidence="3 4">
    <name type="scientific">Nocardia yunnanensis</name>
    <dbReference type="NCBI Taxonomy" id="2382165"/>
    <lineage>
        <taxon>Bacteria</taxon>
        <taxon>Bacillati</taxon>
        <taxon>Actinomycetota</taxon>
        <taxon>Actinomycetes</taxon>
        <taxon>Mycobacteriales</taxon>
        <taxon>Nocardiaceae</taxon>
        <taxon>Nocardia</taxon>
    </lineage>
</organism>
<dbReference type="OrthoDB" id="9800233at2"/>
<dbReference type="GO" id="GO:0008168">
    <property type="term" value="F:methyltransferase activity"/>
    <property type="evidence" value="ECO:0007669"/>
    <property type="project" value="UniProtKB-KW"/>
</dbReference>
<reference evidence="3 4" key="1">
    <citation type="submission" date="2018-09" db="EMBL/GenBank/DDBJ databases">
        <title>Nocardia yunnanensis sp. nov., an actinomycete isolated from a soil sample.</title>
        <authorList>
            <person name="Zhang J."/>
        </authorList>
    </citation>
    <scope>NUCLEOTIDE SEQUENCE [LARGE SCALE GENOMIC DNA]</scope>
    <source>
        <strain evidence="3 4">CFHS0054</strain>
    </source>
</reference>
<dbReference type="SUPFAM" id="SSF53335">
    <property type="entry name" value="S-adenosyl-L-methionine-dependent methyltransferases"/>
    <property type="match status" value="1"/>
</dbReference>
<dbReference type="GO" id="GO:0032259">
    <property type="term" value="P:methylation"/>
    <property type="evidence" value="ECO:0007669"/>
    <property type="project" value="UniProtKB-KW"/>
</dbReference>
<evidence type="ECO:0000256" key="2">
    <source>
        <dbReference type="ARBA" id="ARBA00022679"/>
    </source>
</evidence>
<dbReference type="PANTHER" id="PTHR43619:SF2">
    <property type="entry name" value="S-ADENOSYL-L-METHIONINE-DEPENDENT METHYLTRANSFERASES SUPERFAMILY PROTEIN"/>
    <property type="match status" value="1"/>
</dbReference>
<evidence type="ECO:0000313" key="3">
    <source>
        <dbReference type="EMBL" id="AYF74768.1"/>
    </source>
</evidence>
<dbReference type="EMBL" id="CP032568">
    <property type="protein sequence ID" value="AYF74768.1"/>
    <property type="molecule type" value="Genomic_DNA"/>
</dbReference>
<dbReference type="PANTHER" id="PTHR43619">
    <property type="entry name" value="S-ADENOSYL-L-METHIONINE-DEPENDENT METHYLTRANSFERASE YKTD-RELATED"/>
    <property type="match status" value="1"/>
</dbReference>
<accession>A0A386ZB13</accession>
<evidence type="ECO:0000256" key="1">
    <source>
        <dbReference type="ARBA" id="ARBA00022603"/>
    </source>
</evidence>
<keyword evidence="2 3" id="KW-0808">Transferase</keyword>